<evidence type="ECO:0000313" key="1">
    <source>
        <dbReference type="EMBL" id="SPO58546.1"/>
    </source>
</evidence>
<dbReference type="EMBL" id="OPYN01000006">
    <property type="protein sequence ID" value="SPO58546.1"/>
    <property type="molecule type" value="Genomic_DNA"/>
</dbReference>
<reference evidence="1 2" key="1">
    <citation type="submission" date="2018-02" db="EMBL/GenBank/DDBJ databases">
        <authorList>
            <person name="Dubost A."/>
        </authorList>
    </citation>
    <scope>NUCLEOTIDE SEQUENCE [LARGE SCALE GENOMIC DNA]</scope>
    <source>
        <strain evidence="2">JV551A3</strain>
    </source>
</reference>
<protein>
    <submittedName>
        <fullName evidence="1">Uncharacterized protein</fullName>
    </submittedName>
</protein>
<accession>A0AAQ1SRF2</accession>
<name>A0AAQ1SRF2_9PSED</name>
<evidence type="ECO:0000313" key="2">
    <source>
        <dbReference type="Proteomes" id="UP000294335"/>
    </source>
</evidence>
<comment type="caution">
    <text evidence="1">The sequence shown here is derived from an EMBL/GenBank/DDBJ whole genome shotgun (WGS) entry which is preliminary data.</text>
</comment>
<dbReference type="Proteomes" id="UP000294335">
    <property type="component" value="Unassembled WGS sequence"/>
</dbReference>
<organism evidence="1 2">
    <name type="scientific">Pseudomonas inefficax</name>
    <dbReference type="NCBI Taxonomy" id="2078786"/>
    <lineage>
        <taxon>Bacteria</taxon>
        <taxon>Pseudomonadati</taxon>
        <taxon>Pseudomonadota</taxon>
        <taxon>Gammaproteobacteria</taxon>
        <taxon>Pseudomonadales</taxon>
        <taxon>Pseudomonadaceae</taxon>
        <taxon>Pseudomonas</taxon>
    </lineage>
</organism>
<gene>
    <name evidence="1" type="ORF">JV551A3_V1_60003</name>
</gene>
<sequence>MRSTRLLRQAYHAPVFLDVNEQRANKLLWSIFIFYKLYMFARKRLWNAACKQKTRRSHLQRVLGIRGAGRSRQAGA</sequence>
<keyword evidence="2" id="KW-1185">Reference proteome</keyword>
<proteinExistence type="predicted"/>
<dbReference type="AlphaFoldDB" id="A0AAQ1SRF2"/>